<organism evidence="1 2">
    <name type="scientific">Colocasia esculenta</name>
    <name type="common">Wild taro</name>
    <name type="synonym">Arum esculentum</name>
    <dbReference type="NCBI Taxonomy" id="4460"/>
    <lineage>
        <taxon>Eukaryota</taxon>
        <taxon>Viridiplantae</taxon>
        <taxon>Streptophyta</taxon>
        <taxon>Embryophyta</taxon>
        <taxon>Tracheophyta</taxon>
        <taxon>Spermatophyta</taxon>
        <taxon>Magnoliopsida</taxon>
        <taxon>Liliopsida</taxon>
        <taxon>Araceae</taxon>
        <taxon>Aroideae</taxon>
        <taxon>Colocasieae</taxon>
        <taxon>Colocasia</taxon>
    </lineage>
</organism>
<dbReference type="Proteomes" id="UP000652761">
    <property type="component" value="Unassembled WGS sequence"/>
</dbReference>
<proteinExistence type="predicted"/>
<protein>
    <submittedName>
        <fullName evidence="1">Uncharacterized protein</fullName>
    </submittedName>
</protein>
<evidence type="ECO:0000313" key="2">
    <source>
        <dbReference type="Proteomes" id="UP000652761"/>
    </source>
</evidence>
<accession>A0A843X978</accession>
<gene>
    <name evidence="1" type="ORF">Taro_048805</name>
</gene>
<name>A0A843X978_COLES</name>
<sequence length="86" mass="9668">MYWSPASPVFPVPHFRELGPESLRVPGMGLQLCGLQVGYWHHEPVVRSRVMASFFSDSCFATGGGIMIRVAQQKRGRLDIHRLSEV</sequence>
<reference evidence="1" key="1">
    <citation type="submission" date="2017-07" db="EMBL/GenBank/DDBJ databases">
        <title>Taro Niue Genome Assembly and Annotation.</title>
        <authorList>
            <person name="Atibalentja N."/>
            <person name="Keating K."/>
            <person name="Fields C.J."/>
        </authorList>
    </citation>
    <scope>NUCLEOTIDE SEQUENCE</scope>
    <source>
        <strain evidence="1">Niue_2</strain>
        <tissue evidence="1">Leaf</tissue>
    </source>
</reference>
<keyword evidence="2" id="KW-1185">Reference proteome</keyword>
<dbReference type="AlphaFoldDB" id="A0A843X978"/>
<dbReference type="EMBL" id="NMUH01006712">
    <property type="protein sequence ID" value="MQM15857.1"/>
    <property type="molecule type" value="Genomic_DNA"/>
</dbReference>
<comment type="caution">
    <text evidence="1">The sequence shown here is derived from an EMBL/GenBank/DDBJ whole genome shotgun (WGS) entry which is preliminary data.</text>
</comment>
<evidence type="ECO:0000313" key="1">
    <source>
        <dbReference type="EMBL" id="MQM15857.1"/>
    </source>
</evidence>